<reference evidence="2" key="1">
    <citation type="journal article" date="2019" name="Int. J. Syst. Evol. Microbiol.">
        <title>The Global Catalogue of Microorganisms (GCM) 10K type strain sequencing project: providing services to taxonomists for standard genome sequencing and annotation.</title>
        <authorList>
            <consortium name="The Broad Institute Genomics Platform"/>
            <consortium name="The Broad Institute Genome Sequencing Center for Infectious Disease"/>
            <person name="Wu L."/>
            <person name="Ma J."/>
        </authorList>
    </citation>
    <scope>NUCLEOTIDE SEQUENCE [LARGE SCALE GENOMIC DNA]</scope>
    <source>
        <strain evidence="2">JCM 17441</strain>
    </source>
</reference>
<keyword evidence="2" id="KW-1185">Reference proteome</keyword>
<name>A0ABP8DQP5_9ACTN</name>
<proteinExistence type="predicted"/>
<evidence type="ECO:0000313" key="1">
    <source>
        <dbReference type="EMBL" id="GAA4261939.1"/>
    </source>
</evidence>
<evidence type="ECO:0000313" key="2">
    <source>
        <dbReference type="Proteomes" id="UP001500620"/>
    </source>
</evidence>
<protein>
    <submittedName>
        <fullName evidence="1">Uncharacterized protein</fullName>
    </submittedName>
</protein>
<sequence>MREIGLVWARTVALVPPARHRRRFGGHGHLCGIEKHDRYGRVAAKKPPPVAIFIAAARAAAYIASRRLHMAVGPQSLSTDQLNAFIVARLAISGVDINLLPTAADPVTGAPTQAQALASLRSFLLSNPEAINSWRPGDGDAAQSQQLDPPLEYPSITEAWTGRVTGQAAGR</sequence>
<organism evidence="1 2">
    <name type="scientific">Dactylosporangium darangshiense</name>
    <dbReference type="NCBI Taxonomy" id="579108"/>
    <lineage>
        <taxon>Bacteria</taxon>
        <taxon>Bacillati</taxon>
        <taxon>Actinomycetota</taxon>
        <taxon>Actinomycetes</taxon>
        <taxon>Micromonosporales</taxon>
        <taxon>Micromonosporaceae</taxon>
        <taxon>Dactylosporangium</taxon>
    </lineage>
</organism>
<gene>
    <name evidence="1" type="ORF">GCM10022255_096670</name>
</gene>
<dbReference type="EMBL" id="BAABAT010000048">
    <property type="protein sequence ID" value="GAA4261939.1"/>
    <property type="molecule type" value="Genomic_DNA"/>
</dbReference>
<comment type="caution">
    <text evidence="1">The sequence shown here is derived from an EMBL/GenBank/DDBJ whole genome shotgun (WGS) entry which is preliminary data.</text>
</comment>
<dbReference type="Proteomes" id="UP001500620">
    <property type="component" value="Unassembled WGS sequence"/>
</dbReference>
<accession>A0ABP8DQP5</accession>